<organism evidence="1 2">
    <name type="scientific">Alternaria alternata</name>
    <name type="common">Alternaria rot fungus</name>
    <name type="synonym">Torula alternata</name>
    <dbReference type="NCBI Taxonomy" id="5599"/>
    <lineage>
        <taxon>Eukaryota</taxon>
        <taxon>Fungi</taxon>
        <taxon>Dikarya</taxon>
        <taxon>Ascomycota</taxon>
        <taxon>Pezizomycotina</taxon>
        <taxon>Dothideomycetes</taxon>
        <taxon>Pleosporomycetidae</taxon>
        <taxon>Pleosporales</taxon>
        <taxon>Pleosporineae</taxon>
        <taxon>Pleosporaceae</taxon>
        <taxon>Alternaria</taxon>
        <taxon>Alternaria sect. Alternaria</taxon>
        <taxon>Alternaria alternata complex</taxon>
    </lineage>
</organism>
<dbReference type="AlphaFoldDB" id="A0A4Q4NKM6"/>
<gene>
    <name evidence="1" type="ORF">AA0117_g5029</name>
</gene>
<dbReference type="Proteomes" id="UP000291422">
    <property type="component" value="Unassembled WGS sequence"/>
</dbReference>
<sequence length="40" mass="4626">MSLSTVGFWALQYDKRWICKMIIQPTGLHKAERAKFGVQS</sequence>
<name>A0A4Q4NKM6_ALTAL</name>
<dbReference type="EMBL" id="PDXD01000009">
    <property type="protein sequence ID" value="RYN77511.1"/>
    <property type="molecule type" value="Genomic_DNA"/>
</dbReference>
<accession>A0A4Q4NKM6</accession>
<protein>
    <submittedName>
        <fullName evidence="1">Uncharacterized protein</fullName>
    </submittedName>
</protein>
<comment type="caution">
    <text evidence="1">The sequence shown here is derived from an EMBL/GenBank/DDBJ whole genome shotgun (WGS) entry which is preliminary data.</text>
</comment>
<evidence type="ECO:0000313" key="2">
    <source>
        <dbReference type="Proteomes" id="UP000291422"/>
    </source>
</evidence>
<proteinExistence type="predicted"/>
<evidence type="ECO:0000313" key="1">
    <source>
        <dbReference type="EMBL" id="RYN77511.1"/>
    </source>
</evidence>
<reference evidence="2" key="1">
    <citation type="journal article" date="2019" name="bioRxiv">
        <title>Genomics, evolutionary history and diagnostics of the Alternaria alternata species group including apple and Asian pear pathotypes.</title>
        <authorList>
            <person name="Armitage A.D."/>
            <person name="Cockerton H.M."/>
            <person name="Sreenivasaprasad S."/>
            <person name="Woodhall J.W."/>
            <person name="Lane C.R."/>
            <person name="Harrison R.J."/>
            <person name="Clarkson J.P."/>
        </authorList>
    </citation>
    <scope>NUCLEOTIDE SEQUENCE [LARGE SCALE GENOMIC DNA]</scope>
    <source>
        <strain evidence="2">FERA 1177</strain>
    </source>
</reference>